<comment type="caution">
    <text evidence="1">The sequence shown here is derived from an EMBL/GenBank/DDBJ whole genome shotgun (WGS) entry which is preliminary data.</text>
</comment>
<evidence type="ECO:0000313" key="1">
    <source>
        <dbReference type="EMBL" id="MYL18611.1"/>
    </source>
</evidence>
<dbReference type="OrthoDB" id="9875837at2"/>
<evidence type="ECO:0000313" key="2">
    <source>
        <dbReference type="Proteomes" id="UP000460949"/>
    </source>
</evidence>
<reference evidence="1 2" key="1">
    <citation type="submission" date="2019-11" db="EMBL/GenBank/DDBJ databases">
        <title>Genome sequences of 17 halophilic strains isolated from different environments.</title>
        <authorList>
            <person name="Furrow R.E."/>
        </authorList>
    </citation>
    <scope>NUCLEOTIDE SEQUENCE [LARGE SCALE GENOMIC DNA]</scope>
    <source>
        <strain evidence="1 2">22511_23_Filter</strain>
    </source>
</reference>
<accession>A0A845DLW8</accession>
<protein>
    <submittedName>
        <fullName evidence="1">Uncharacterized protein</fullName>
    </submittedName>
</protein>
<gene>
    <name evidence="1" type="ORF">GLW04_01845</name>
</gene>
<dbReference type="Proteomes" id="UP000460949">
    <property type="component" value="Unassembled WGS sequence"/>
</dbReference>
<sequence>MEKMLDLWLDEKEKYGIAKMTHHVFGVSYHPLRRIGNGKYTVINQLWYTTYNGARQYFRQFTNNDFASGRMRKAGHGNVRMKNGRIRFPA</sequence>
<dbReference type="EMBL" id="WMET01000001">
    <property type="protein sequence ID" value="MYL18611.1"/>
    <property type="molecule type" value="Genomic_DNA"/>
</dbReference>
<organism evidence="1 2">
    <name type="scientific">Halobacillus litoralis</name>
    <dbReference type="NCBI Taxonomy" id="45668"/>
    <lineage>
        <taxon>Bacteria</taxon>
        <taxon>Bacillati</taxon>
        <taxon>Bacillota</taxon>
        <taxon>Bacilli</taxon>
        <taxon>Bacillales</taxon>
        <taxon>Bacillaceae</taxon>
        <taxon>Halobacillus</taxon>
    </lineage>
</organism>
<name>A0A845DLW8_9BACI</name>
<dbReference type="AlphaFoldDB" id="A0A845DLW8"/>
<proteinExistence type="predicted"/>
<dbReference type="RefSeq" id="WP_160835069.1">
    <property type="nucleotide sequence ID" value="NZ_JAIVAK010000004.1"/>
</dbReference>